<organism evidence="1 2">
    <name type="scientific">Halocaridina rubra</name>
    <name type="common">Hawaiian red shrimp</name>
    <dbReference type="NCBI Taxonomy" id="373956"/>
    <lineage>
        <taxon>Eukaryota</taxon>
        <taxon>Metazoa</taxon>
        <taxon>Ecdysozoa</taxon>
        <taxon>Arthropoda</taxon>
        <taxon>Crustacea</taxon>
        <taxon>Multicrustacea</taxon>
        <taxon>Malacostraca</taxon>
        <taxon>Eumalacostraca</taxon>
        <taxon>Eucarida</taxon>
        <taxon>Decapoda</taxon>
        <taxon>Pleocyemata</taxon>
        <taxon>Caridea</taxon>
        <taxon>Atyoidea</taxon>
        <taxon>Atyidae</taxon>
        <taxon>Halocaridina</taxon>
    </lineage>
</organism>
<reference evidence="1 2" key="1">
    <citation type="submission" date="2023-11" db="EMBL/GenBank/DDBJ databases">
        <title>Halocaridina rubra genome assembly.</title>
        <authorList>
            <person name="Smith C."/>
        </authorList>
    </citation>
    <scope>NUCLEOTIDE SEQUENCE [LARGE SCALE GENOMIC DNA]</scope>
    <source>
        <strain evidence="1">EP-1</strain>
        <tissue evidence="1">Whole</tissue>
    </source>
</reference>
<proteinExistence type="predicted"/>
<dbReference type="AlphaFoldDB" id="A0AAN8WH53"/>
<gene>
    <name evidence="1" type="ORF">SK128_003126</name>
</gene>
<evidence type="ECO:0000313" key="1">
    <source>
        <dbReference type="EMBL" id="KAK7018030.1"/>
    </source>
</evidence>
<accession>A0AAN8WH53</accession>
<sequence length="62" mass="6610">MLICFVHTVEGAVAASSLDKGDEEGVQPNVELRGVHEKELSLEGFVKSPSESDALIQSVNRG</sequence>
<dbReference type="EMBL" id="JAXCGZ010023047">
    <property type="protein sequence ID" value="KAK7018030.1"/>
    <property type="molecule type" value="Genomic_DNA"/>
</dbReference>
<dbReference type="Proteomes" id="UP001381693">
    <property type="component" value="Unassembled WGS sequence"/>
</dbReference>
<keyword evidence="2" id="KW-1185">Reference proteome</keyword>
<evidence type="ECO:0000313" key="2">
    <source>
        <dbReference type="Proteomes" id="UP001381693"/>
    </source>
</evidence>
<comment type="caution">
    <text evidence="1">The sequence shown here is derived from an EMBL/GenBank/DDBJ whole genome shotgun (WGS) entry which is preliminary data.</text>
</comment>
<protein>
    <submittedName>
        <fullName evidence="1">Uncharacterized protein</fullName>
    </submittedName>
</protein>
<name>A0AAN8WH53_HALRR</name>